<keyword evidence="3" id="KW-1185">Reference proteome</keyword>
<evidence type="ECO:0000256" key="1">
    <source>
        <dbReference type="SAM" id="Phobius"/>
    </source>
</evidence>
<feature type="transmembrane region" description="Helical" evidence="1">
    <location>
        <begin position="34"/>
        <end position="56"/>
    </location>
</feature>
<dbReference type="EMBL" id="JAAXLS010000093">
    <property type="protein sequence ID" value="NKQ59354.1"/>
    <property type="molecule type" value="Genomic_DNA"/>
</dbReference>
<reference evidence="2 3" key="1">
    <citation type="submission" date="2020-04" db="EMBL/GenBank/DDBJ databases">
        <title>Novel species.</title>
        <authorList>
            <person name="Teo W.F.A."/>
            <person name="Lipun K."/>
            <person name="Srisuk N."/>
            <person name="Duangmal K."/>
        </authorList>
    </citation>
    <scope>NUCLEOTIDE SEQUENCE [LARGE SCALE GENOMIC DNA]</scope>
    <source>
        <strain evidence="2 3">K13G38</strain>
    </source>
</reference>
<name>A0ABX1JHZ7_9PSEU</name>
<keyword evidence="1" id="KW-0812">Transmembrane</keyword>
<evidence type="ECO:0000313" key="3">
    <source>
        <dbReference type="Proteomes" id="UP000715441"/>
    </source>
</evidence>
<dbReference type="RefSeq" id="WP_168524051.1">
    <property type="nucleotide sequence ID" value="NZ_JAAXLS010000093.1"/>
</dbReference>
<gene>
    <name evidence="2" type="ORF">HFP15_41610</name>
</gene>
<organism evidence="2 3">
    <name type="scientific">Amycolatopsis acididurans</name>
    <dbReference type="NCBI Taxonomy" id="2724524"/>
    <lineage>
        <taxon>Bacteria</taxon>
        <taxon>Bacillati</taxon>
        <taxon>Actinomycetota</taxon>
        <taxon>Actinomycetes</taxon>
        <taxon>Pseudonocardiales</taxon>
        <taxon>Pseudonocardiaceae</taxon>
        <taxon>Amycolatopsis</taxon>
    </lineage>
</organism>
<protein>
    <submittedName>
        <fullName evidence="2">Uncharacterized protein</fullName>
    </submittedName>
</protein>
<keyword evidence="1" id="KW-0472">Membrane</keyword>
<dbReference type="Proteomes" id="UP000715441">
    <property type="component" value="Unassembled WGS sequence"/>
</dbReference>
<accession>A0ABX1JHZ7</accession>
<evidence type="ECO:0000313" key="2">
    <source>
        <dbReference type="EMBL" id="NKQ59354.1"/>
    </source>
</evidence>
<sequence>MTRLRPLPAGLAAAIVALAGYGLALSGFTHSLSWWWYPVWLGSAALAGWLASTYVAPEGGVKRGCSQCSQIAIVAVPVSVALLAHASLSAAVVSFGVLGFGLVQRTLSPNACGVPR</sequence>
<comment type="caution">
    <text evidence="2">The sequence shown here is derived from an EMBL/GenBank/DDBJ whole genome shotgun (WGS) entry which is preliminary data.</text>
</comment>
<keyword evidence="1" id="KW-1133">Transmembrane helix</keyword>
<proteinExistence type="predicted"/>
<feature type="transmembrane region" description="Helical" evidence="1">
    <location>
        <begin position="68"/>
        <end position="100"/>
    </location>
</feature>